<keyword evidence="5" id="KW-1185">Reference proteome</keyword>
<evidence type="ECO:0000313" key="4">
    <source>
        <dbReference type="EMBL" id="KAK2580394.1"/>
    </source>
</evidence>
<feature type="domain" description="CMP/dCMP-type deaminase" evidence="3">
    <location>
        <begin position="273"/>
        <end position="402"/>
    </location>
</feature>
<accession>A0AAD9RII0</accession>
<dbReference type="PANTHER" id="PTHR11079:SF156">
    <property type="entry name" value="INACTIVE TRNA-SPECIFIC ADENOSINE DEAMINASE-LIKE PROTEIN 3-RELATED"/>
    <property type="match status" value="1"/>
</dbReference>
<gene>
    <name evidence="4" type="ORF">KPH14_006146</name>
</gene>
<dbReference type="GO" id="GO:0005737">
    <property type="term" value="C:cytoplasm"/>
    <property type="evidence" value="ECO:0007669"/>
    <property type="project" value="TreeGrafter"/>
</dbReference>
<dbReference type="EMBL" id="JAIFRP010000053">
    <property type="protein sequence ID" value="KAK2580394.1"/>
    <property type="molecule type" value="Genomic_DNA"/>
</dbReference>
<keyword evidence="1" id="KW-0819">tRNA processing</keyword>
<comment type="similarity">
    <text evidence="2">Belongs to the cytidine and deoxycytidylate deaminase family. ADAT3 subfamily.</text>
</comment>
<dbReference type="PROSITE" id="PS51747">
    <property type="entry name" value="CYT_DCMP_DEAMINASES_2"/>
    <property type="match status" value="1"/>
</dbReference>
<reference evidence="4" key="1">
    <citation type="submission" date="2021-08" db="EMBL/GenBank/DDBJ databases">
        <authorList>
            <person name="Misof B."/>
            <person name="Oliver O."/>
            <person name="Podsiadlowski L."/>
            <person name="Donath A."/>
            <person name="Peters R."/>
            <person name="Mayer C."/>
            <person name="Rust J."/>
            <person name="Gunkel S."/>
            <person name="Lesny P."/>
            <person name="Martin S."/>
            <person name="Oeyen J.P."/>
            <person name="Petersen M."/>
            <person name="Panagiotis P."/>
            <person name="Wilbrandt J."/>
            <person name="Tanja T."/>
        </authorList>
    </citation>
    <scope>NUCLEOTIDE SEQUENCE</scope>
    <source>
        <strain evidence="4">GBR_01_08_01A</strain>
        <tissue evidence="4">Thorax + abdomen</tissue>
    </source>
</reference>
<protein>
    <recommendedName>
        <fullName evidence="3">CMP/dCMP-type deaminase domain-containing protein</fullName>
    </recommendedName>
</protein>
<dbReference type="GO" id="GO:0046872">
    <property type="term" value="F:metal ion binding"/>
    <property type="evidence" value="ECO:0007669"/>
    <property type="project" value="UniProtKB-KW"/>
</dbReference>
<reference evidence="4" key="2">
    <citation type="journal article" date="2023" name="Commun. Biol.">
        <title>Intrasexual cuticular hydrocarbon dimorphism in a wasp sheds light on hydrocarbon biosynthesis genes in Hymenoptera.</title>
        <authorList>
            <person name="Moris V.C."/>
            <person name="Podsiadlowski L."/>
            <person name="Martin S."/>
            <person name="Oeyen J.P."/>
            <person name="Donath A."/>
            <person name="Petersen M."/>
            <person name="Wilbrandt J."/>
            <person name="Misof B."/>
            <person name="Liedtke D."/>
            <person name="Thamm M."/>
            <person name="Scheiner R."/>
            <person name="Schmitt T."/>
            <person name="Niehuis O."/>
        </authorList>
    </citation>
    <scope>NUCLEOTIDE SEQUENCE</scope>
    <source>
        <strain evidence="4">GBR_01_08_01A</strain>
    </source>
</reference>
<dbReference type="AlphaFoldDB" id="A0AAD9RII0"/>
<evidence type="ECO:0000259" key="3">
    <source>
        <dbReference type="PROSITE" id="PS51747"/>
    </source>
</evidence>
<evidence type="ECO:0000256" key="2">
    <source>
        <dbReference type="ARBA" id="ARBA00038160"/>
    </source>
</evidence>
<evidence type="ECO:0000313" key="5">
    <source>
        <dbReference type="Proteomes" id="UP001258017"/>
    </source>
</evidence>
<dbReference type="SUPFAM" id="SSF53927">
    <property type="entry name" value="Cytidine deaminase-like"/>
    <property type="match status" value="1"/>
</dbReference>
<comment type="caution">
    <text evidence="4">The sequence shown here is derived from an EMBL/GenBank/DDBJ whole genome shotgun (WGS) entry which is preliminary data.</text>
</comment>
<dbReference type="GO" id="GO:0005634">
    <property type="term" value="C:nucleus"/>
    <property type="evidence" value="ECO:0007669"/>
    <property type="project" value="TreeGrafter"/>
</dbReference>
<dbReference type="Gene3D" id="3.40.140.10">
    <property type="entry name" value="Cytidine Deaminase, domain 2"/>
    <property type="match status" value="1"/>
</dbReference>
<evidence type="ECO:0000256" key="1">
    <source>
        <dbReference type="ARBA" id="ARBA00022694"/>
    </source>
</evidence>
<organism evidence="4 5">
    <name type="scientific">Odynerus spinipes</name>
    <dbReference type="NCBI Taxonomy" id="1348599"/>
    <lineage>
        <taxon>Eukaryota</taxon>
        <taxon>Metazoa</taxon>
        <taxon>Ecdysozoa</taxon>
        <taxon>Arthropoda</taxon>
        <taxon>Hexapoda</taxon>
        <taxon>Insecta</taxon>
        <taxon>Pterygota</taxon>
        <taxon>Neoptera</taxon>
        <taxon>Endopterygota</taxon>
        <taxon>Hymenoptera</taxon>
        <taxon>Apocrita</taxon>
        <taxon>Aculeata</taxon>
        <taxon>Vespoidea</taxon>
        <taxon>Vespidae</taxon>
        <taxon>Eumeninae</taxon>
        <taxon>Odynerus</taxon>
    </lineage>
</organism>
<dbReference type="GO" id="GO:0002100">
    <property type="term" value="P:tRNA wobble adenosine to inosine editing"/>
    <property type="evidence" value="ECO:0007669"/>
    <property type="project" value="InterPro"/>
</dbReference>
<dbReference type="InterPro" id="IPR016193">
    <property type="entry name" value="Cytidine_deaminase-like"/>
</dbReference>
<dbReference type="GO" id="GO:0052717">
    <property type="term" value="F:tRNA-specific adenosine-34 deaminase activity"/>
    <property type="evidence" value="ECO:0007669"/>
    <property type="project" value="UniProtKB-EC"/>
</dbReference>
<dbReference type="InterPro" id="IPR002125">
    <property type="entry name" value="CMP_dCMP_dom"/>
</dbReference>
<name>A0AAD9RII0_9HYME</name>
<proteinExistence type="inferred from homology"/>
<dbReference type="PANTHER" id="PTHR11079">
    <property type="entry name" value="CYTOSINE DEAMINASE FAMILY MEMBER"/>
    <property type="match status" value="1"/>
</dbReference>
<dbReference type="Proteomes" id="UP001258017">
    <property type="component" value="Unassembled WGS sequence"/>
</dbReference>
<sequence>MSNASTRSIKKSRMETVVRSWVPKPILDPEITQDLPTIDAYVGVLKEKKDISKAIQSISTILPGIDHLKRCSGNKILLAPVRSSNLISEVNSTENNEMLREDRLKIILKEKGFDLTLLEDDLQVIKVPGTSAKTKAQATRASKIWPIKFHPDPFLEAVIDGSIFSEDQLRKIENCMTIAISAAKLEAIGNPDCNGSAVVIDPDDGRVLAIAASRIDRHPMWHASMLAIDLVAKLHGGGAWNLDEEFHQESTFLRENIQKSRDIDGNFEKRMKIIKRKYEEEAPLCYPKALAKITIPVAESLEPEWTLKGRRNNGPKKADTNVELLKTDVTNPVDSNEKCGPYLCTGYWVFLLKEPCPMCAMALLHSRVARIFYGVPNERTGVLGSNGVLHAVPGLNHRYRVWSEVMREMCEQVSKEIEQRNVGN</sequence>